<organism evidence="1">
    <name type="scientific">Oryza barthii</name>
    <dbReference type="NCBI Taxonomy" id="65489"/>
    <lineage>
        <taxon>Eukaryota</taxon>
        <taxon>Viridiplantae</taxon>
        <taxon>Streptophyta</taxon>
        <taxon>Embryophyta</taxon>
        <taxon>Tracheophyta</taxon>
        <taxon>Spermatophyta</taxon>
        <taxon>Magnoliopsida</taxon>
        <taxon>Liliopsida</taxon>
        <taxon>Poales</taxon>
        <taxon>Poaceae</taxon>
        <taxon>BOP clade</taxon>
        <taxon>Oryzoideae</taxon>
        <taxon>Oryzeae</taxon>
        <taxon>Oryzinae</taxon>
        <taxon>Oryza</taxon>
    </lineage>
</organism>
<dbReference type="Gramene" id="OBART08G12770.1">
    <property type="protein sequence ID" value="OBART08G12770.1"/>
    <property type="gene ID" value="OBART08G12770"/>
</dbReference>
<proteinExistence type="predicted"/>
<evidence type="ECO:0000313" key="2">
    <source>
        <dbReference type="Proteomes" id="UP000026960"/>
    </source>
</evidence>
<dbReference type="AlphaFoldDB" id="A0A0D3GZM3"/>
<evidence type="ECO:0000313" key="1">
    <source>
        <dbReference type="EnsemblPlants" id="OBART08G12770.1"/>
    </source>
</evidence>
<dbReference type="Proteomes" id="UP000026960">
    <property type="component" value="Chromosome 8"/>
</dbReference>
<dbReference type="HOGENOM" id="CLU_2149703_0_0_1"/>
<dbReference type="PaxDb" id="65489-OBART08G12770.1"/>
<reference evidence="1" key="1">
    <citation type="journal article" date="2009" name="Rice">
        <title>De Novo Next Generation Sequencing of Plant Genomes.</title>
        <authorList>
            <person name="Rounsley S."/>
            <person name="Marri P.R."/>
            <person name="Yu Y."/>
            <person name="He R."/>
            <person name="Sisneros N."/>
            <person name="Goicoechea J.L."/>
            <person name="Lee S.J."/>
            <person name="Angelova A."/>
            <person name="Kudrna D."/>
            <person name="Luo M."/>
            <person name="Affourtit J."/>
            <person name="Desany B."/>
            <person name="Knight J."/>
            <person name="Niazi F."/>
            <person name="Egholm M."/>
            <person name="Wing R.A."/>
        </authorList>
    </citation>
    <scope>NUCLEOTIDE SEQUENCE [LARGE SCALE GENOMIC DNA]</scope>
    <source>
        <strain evidence="1">cv. IRGC 105608</strain>
    </source>
</reference>
<dbReference type="EnsemblPlants" id="OBART08G12770.1">
    <property type="protein sequence ID" value="OBART08G12770.1"/>
    <property type="gene ID" value="OBART08G12770"/>
</dbReference>
<reference evidence="1" key="2">
    <citation type="submission" date="2015-03" db="UniProtKB">
        <authorList>
            <consortium name="EnsemblPlants"/>
        </authorList>
    </citation>
    <scope>IDENTIFICATION</scope>
</reference>
<accession>A0A0D3GZM3</accession>
<sequence length="112" mass="12440">MGSGERDLGARVLPLSLGRHFIRQGDDRSRPLDRTAQICLASGHRCRRLRCAQWAAEVHRTAPHMCHGQLLGLRAVELTRLPEDGPSHVWAGLGRPGPKVNLIKQYGSDFLN</sequence>
<name>A0A0D3GZM3_9ORYZ</name>
<keyword evidence="2" id="KW-1185">Reference proteome</keyword>
<protein>
    <submittedName>
        <fullName evidence="1">Uncharacterized protein</fullName>
    </submittedName>
</protein>